<evidence type="ECO:0000256" key="1">
    <source>
        <dbReference type="ARBA" id="ARBA00022448"/>
    </source>
</evidence>
<dbReference type="PANTHER" id="PTHR42788">
    <property type="entry name" value="TAURINE IMPORT ATP-BINDING PROTEIN-RELATED"/>
    <property type="match status" value="1"/>
</dbReference>
<evidence type="ECO:0000313" key="5">
    <source>
        <dbReference type="EMBL" id="PNR98274.1"/>
    </source>
</evidence>
<evidence type="ECO:0000256" key="3">
    <source>
        <dbReference type="ARBA" id="ARBA00022840"/>
    </source>
</evidence>
<protein>
    <submittedName>
        <fullName evidence="5">ABC transporter ATP-binding protein</fullName>
    </submittedName>
</protein>
<dbReference type="AlphaFoldDB" id="A0A2K1P648"/>
<keyword evidence="2" id="KW-0547">Nucleotide-binding</keyword>
<evidence type="ECO:0000313" key="6">
    <source>
        <dbReference type="Proteomes" id="UP000236604"/>
    </source>
</evidence>
<keyword evidence="1" id="KW-0813">Transport</keyword>
<dbReference type="InterPro" id="IPR003593">
    <property type="entry name" value="AAA+_ATPase"/>
</dbReference>
<evidence type="ECO:0000259" key="4">
    <source>
        <dbReference type="PROSITE" id="PS50893"/>
    </source>
</evidence>
<dbReference type="PROSITE" id="PS50893">
    <property type="entry name" value="ABC_TRANSPORTER_2"/>
    <property type="match status" value="1"/>
</dbReference>
<dbReference type="InterPro" id="IPR027417">
    <property type="entry name" value="P-loop_NTPase"/>
</dbReference>
<reference evidence="5 6" key="1">
    <citation type="submission" date="2013-12" db="EMBL/GenBank/DDBJ databases">
        <title>Comparative genomics of Petrotoga isolates.</title>
        <authorList>
            <person name="Nesbo C.L."/>
            <person name="Charchuk R."/>
            <person name="Chow K."/>
        </authorList>
    </citation>
    <scope>NUCLEOTIDE SEQUENCE [LARGE SCALE GENOMIC DNA]</scope>
    <source>
        <strain evidence="5 6">DSM 14811</strain>
    </source>
</reference>
<dbReference type="SUPFAM" id="SSF52540">
    <property type="entry name" value="P-loop containing nucleoside triphosphate hydrolases"/>
    <property type="match status" value="1"/>
</dbReference>
<dbReference type="GO" id="GO:0005524">
    <property type="term" value="F:ATP binding"/>
    <property type="evidence" value="ECO:0007669"/>
    <property type="project" value="UniProtKB-KW"/>
</dbReference>
<dbReference type="InterPro" id="IPR050166">
    <property type="entry name" value="ABC_transporter_ATP-bind"/>
</dbReference>
<proteinExistence type="predicted"/>
<evidence type="ECO:0000256" key="2">
    <source>
        <dbReference type="ARBA" id="ARBA00022741"/>
    </source>
</evidence>
<dbReference type="PROSITE" id="PS00211">
    <property type="entry name" value="ABC_TRANSPORTER_1"/>
    <property type="match status" value="1"/>
</dbReference>
<dbReference type="GO" id="GO:0016887">
    <property type="term" value="F:ATP hydrolysis activity"/>
    <property type="evidence" value="ECO:0007669"/>
    <property type="project" value="InterPro"/>
</dbReference>
<dbReference type="EMBL" id="AZRN01000034">
    <property type="protein sequence ID" value="PNR98274.1"/>
    <property type="molecule type" value="Genomic_DNA"/>
</dbReference>
<sequence>MGNVLKVVSLTKRFGDLLVIDGWSLDIQEGEKIVLLGPSGCGKTTFFRIVSGLERQSEGAVEIFVDKIGYVFQEPRLLPWRTVYDNLKIVLDDEKKIKQIIDMIGLEGFENLLPSKLSGGMKQRVNIARSLLVKPQILLMDEPFTSLDLNIKVSIIKDIEKMWKKNYFSILMVTHDIKEALMLGNKVVILSQRPSRILNVFNINLSEEEKSIYDKNFLELESQITKFVMSQSEDVLV</sequence>
<keyword evidence="3 5" id="KW-0067">ATP-binding</keyword>
<accession>A0A2K1P648</accession>
<dbReference type="Proteomes" id="UP000236604">
    <property type="component" value="Unassembled WGS sequence"/>
</dbReference>
<keyword evidence="6" id="KW-1185">Reference proteome</keyword>
<dbReference type="Gene3D" id="3.40.50.300">
    <property type="entry name" value="P-loop containing nucleotide triphosphate hydrolases"/>
    <property type="match status" value="1"/>
</dbReference>
<dbReference type="Pfam" id="PF00005">
    <property type="entry name" value="ABC_tran"/>
    <property type="match status" value="1"/>
</dbReference>
<dbReference type="InterPro" id="IPR003439">
    <property type="entry name" value="ABC_transporter-like_ATP-bd"/>
</dbReference>
<feature type="domain" description="ABC transporter" evidence="4">
    <location>
        <begin position="5"/>
        <end position="217"/>
    </location>
</feature>
<dbReference type="SMART" id="SM00382">
    <property type="entry name" value="AAA"/>
    <property type="match status" value="1"/>
</dbReference>
<name>A0A2K1P648_9BACT</name>
<dbReference type="PANTHER" id="PTHR42788:SF13">
    <property type="entry name" value="ALIPHATIC SULFONATES IMPORT ATP-BINDING PROTEIN SSUB"/>
    <property type="match status" value="1"/>
</dbReference>
<gene>
    <name evidence="5" type="ORF">X927_09000</name>
</gene>
<comment type="caution">
    <text evidence="5">The sequence shown here is derived from an EMBL/GenBank/DDBJ whole genome shotgun (WGS) entry which is preliminary data.</text>
</comment>
<organism evidence="5 6">
    <name type="scientific">Petrotoga mexicana DSM 14811</name>
    <dbReference type="NCBI Taxonomy" id="1122954"/>
    <lineage>
        <taxon>Bacteria</taxon>
        <taxon>Thermotogati</taxon>
        <taxon>Thermotogota</taxon>
        <taxon>Thermotogae</taxon>
        <taxon>Petrotogales</taxon>
        <taxon>Petrotogaceae</taxon>
        <taxon>Petrotoga</taxon>
    </lineage>
</organism>
<dbReference type="InterPro" id="IPR017871">
    <property type="entry name" value="ABC_transporter-like_CS"/>
</dbReference>
<dbReference type="RefSeq" id="WP_103077681.1">
    <property type="nucleotide sequence ID" value="NZ_AZRN01000034.1"/>
</dbReference>